<dbReference type="SUPFAM" id="SSF51735">
    <property type="entry name" value="NAD(P)-binding Rossmann-fold domains"/>
    <property type="match status" value="2"/>
</dbReference>
<keyword evidence="2" id="KW-0812">Transmembrane</keyword>
<accession>H5UMU9</accession>
<evidence type="ECO:0000256" key="2">
    <source>
        <dbReference type="SAM" id="Phobius"/>
    </source>
</evidence>
<dbReference type="AlphaFoldDB" id="H5UMU9"/>
<comment type="similarity">
    <text evidence="1">Belongs to the polysaccharide synthase family.</text>
</comment>
<keyword evidence="2" id="KW-0472">Membrane</keyword>
<dbReference type="Gene3D" id="3.40.50.720">
    <property type="entry name" value="NAD(P)-binding Rossmann-like Domain"/>
    <property type="match status" value="2"/>
</dbReference>
<keyword evidence="5" id="KW-1185">Reference proteome</keyword>
<organism evidence="4 5">
    <name type="scientific">Mobilicoccus pelagius NBRC 104925</name>
    <dbReference type="NCBI Taxonomy" id="1089455"/>
    <lineage>
        <taxon>Bacteria</taxon>
        <taxon>Bacillati</taxon>
        <taxon>Actinomycetota</taxon>
        <taxon>Actinomycetes</taxon>
        <taxon>Micrococcales</taxon>
        <taxon>Dermatophilaceae</taxon>
        <taxon>Mobilicoccus</taxon>
    </lineage>
</organism>
<dbReference type="Proteomes" id="UP000004367">
    <property type="component" value="Unassembled WGS sequence"/>
</dbReference>
<dbReference type="EMBL" id="BAFE01000003">
    <property type="protein sequence ID" value="GAB47057.1"/>
    <property type="molecule type" value="Genomic_DNA"/>
</dbReference>
<feature type="transmembrane region" description="Helical" evidence="2">
    <location>
        <begin position="112"/>
        <end position="129"/>
    </location>
</feature>
<comment type="caution">
    <text evidence="4">The sequence shown here is derived from an EMBL/GenBank/DDBJ whole genome shotgun (WGS) entry which is preliminary data.</text>
</comment>
<feature type="transmembrane region" description="Helical" evidence="2">
    <location>
        <begin position="47"/>
        <end position="68"/>
    </location>
</feature>
<evidence type="ECO:0000256" key="1">
    <source>
        <dbReference type="ARBA" id="ARBA00007430"/>
    </source>
</evidence>
<dbReference type="PANTHER" id="PTHR43318">
    <property type="entry name" value="UDP-N-ACETYLGLUCOSAMINE 4,6-DEHYDRATASE"/>
    <property type="match status" value="1"/>
</dbReference>
<evidence type="ECO:0000313" key="4">
    <source>
        <dbReference type="EMBL" id="GAB47057.1"/>
    </source>
</evidence>
<evidence type="ECO:0000259" key="3">
    <source>
        <dbReference type="Pfam" id="PF02719"/>
    </source>
</evidence>
<dbReference type="eggNOG" id="COG1086">
    <property type="taxonomic scope" value="Bacteria"/>
</dbReference>
<feature type="domain" description="Polysaccharide biosynthesis protein CapD-like" evidence="3">
    <location>
        <begin position="285"/>
        <end position="561"/>
    </location>
</feature>
<dbReference type="InterPro" id="IPR003869">
    <property type="entry name" value="Polysac_CapD-like"/>
</dbReference>
<reference evidence="4 5" key="1">
    <citation type="submission" date="2012-02" db="EMBL/GenBank/DDBJ databases">
        <title>Whole genome shotgun sequence of Mobilicoccus pelagius NBRC 104925.</title>
        <authorList>
            <person name="Yoshida Y."/>
            <person name="Hosoyama A."/>
            <person name="Tsuchikane K."/>
            <person name="Katsumata H."/>
            <person name="Yamazaki S."/>
            <person name="Fujita N."/>
        </authorList>
    </citation>
    <scope>NUCLEOTIDE SEQUENCE [LARGE SCALE GENOMIC DNA]</scope>
    <source>
        <strain evidence="4 5">NBRC 104925</strain>
    </source>
</reference>
<dbReference type="PANTHER" id="PTHR43318:SF1">
    <property type="entry name" value="POLYSACCHARIDE BIOSYNTHESIS PROTEIN EPSC-RELATED"/>
    <property type="match status" value="1"/>
</dbReference>
<dbReference type="STRING" id="1089455.MOPEL_003_00810"/>
<dbReference type="InterPro" id="IPR051203">
    <property type="entry name" value="Polysaccharide_Synthase-Rel"/>
</dbReference>
<dbReference type="InterPro" id="IPR036291">
    <property type="entry name" value="NAD(P)-bd_dom_sf"/>
</dbReference>
<proteinExistence type="inferred from homology"/>
<protein>
    <submittedName>
        <fullName evidence="4">Putative polysaccharide biosynthesis protein</fullName>
    </submittedName>
</protein>
<feature type="transmembrane region" description="Helical" evidence="2">
    <location>
        <begin position="12"/>
        <end position="35"/>
    </location>
</feature>
<dbReference type="OrthoDB" id="9803111at2"/>
<dbReference type="RefSeq" id="WP_009480955.1">
    <property type="nucleotide sequence ID" value="NZ_BAFE01000003.1"/>
</dbReference>
<gene>
    <name evidence="4" type="ORF">MOPEL_003_00810</name>
</gene>
<keyword evidence="2" id="KW-1133">Transmembrane helix</keyword>
<dbReference type="Pfam" id="PF13727">
    <property type="entry name" value="CoA_binding_3"/>
    <property type="match status" value="1"/>
</dbReference>
<feature type="transmembrane region" description="Helical" evidence="2">
    <location>
        <begin position="80"/>
        <end position="100"/>
    </location>
</feature>
<dbReference type="Pfam" id="PF02719">
    <property type="entry name" value="Polysacc_synt_2"/>
    <property type="match status" value="1"/>
</dbReference>
<name>H5UMU9_9MICO</name>
<evidence type="ECO:0000313" key="5">
    <source>
        <dbReference type="Proteomes" id="UP000004367"/>
    </source>
</evidence>
<sequence length="606" mass="64954">MRADVRIPGRPALRWAAVDAAAWAVALFASVWLRYDFRPVRVFAADTWLVVVGIAVVHVLVGLALRLYGRNRARGTYEEAVDLTVATVLTALVLLAWVLLVYPPPVPRSSPGTAGPLALAFMFAARFLVRARATRRAVNTGRGRRALVFGAGGAGSRLVRMLVSEEDSPVSPVAFLDDDPDKRRRRIEGIRVLGGRHDLRRVAQEVDADLLVLAAPTAPAEVVEEISEDAAGAGIDVKILPTVGEVVGTPGVHDLRDVDFADFLGRRPVELDTGAIGAHLTGRRVLVTGAGGSIGSELCRQIARFSPERLVLLDRDESGLHGTQVSLVGHGLLDTDDIVLADVRDRARLDEVFDACRPQVVFHAAALKHLPLLERYPGEGWKTNVLGTANVLAAATAAGADTVVNVSTDKAADPTSVLGVTKRIGECLTAWYAQHHAGTFVSVRFGNVLGSRGSIIPAFTEQIRRGGPVTVTDPDVTRYFMLIPEACQLVLQASAMGHDGEVMVLDMGEPVRIDHLARTLIRLSGRHDVDVVYTGLRPGEKLEEELFGDAEERRATAHPLVRTVGVPALDPARLKEPAPIAATPLKEHMRGLVDAGARAEVSAGGE</sequence>
<dbReference type="CDD" id="cd05237">
    <property type="entry name" value="UDP_invert_4-6DH_SDR_e"/>
    <property type="match status" value="1"/>
</dbReference>